<dbReference type="Proteomes" id="UP000242329">
    <property type="component" value="Unassembled WGS sequence"/>
</dbReference>
<feature type="domain" description="Malonyl-CoA:ACP transacylase (MAT)" evidence="6">
    <location>
        <begin position="6"/>
        <end position="303"/>
    </location>
</feature>
<dbReference type="InterPro" id="IPR004410">
    <property type="entry name" value="Malonyl_CoA-ACP_transAc_FabD"/>
</dbReference>
<dbReference type="SUPFAM" id="SSF52151">
    <property type="entry name" value="FabD/lysophospholipase-like"/>
    <property type="match status" value="1"/>
</dbReference>
<dbReference type="SMART" id="SM00827">
    <property type="entry name" value="PKS_AT"/>
    <property type="match status" value="1"/>
</dbReference>
<feature type="active site" evidence="5">
    <location>
        <position position="90"/>
    </location>
</feature>
<dbReference type="FunFam" id="3.30.70.250:FF:000001">
    <property type="entry name" value="Malonyl CoA-acyl carrier protein transacylase"/>
    <property type="match status" value="1"/>
</dbReference>
<evidence type="ECO:0000256" key="5">
    <source>
        <dbReference type="PIRSR" id="PIRSR000446-1"/>
    </source>
</evidence>
<dbReference type="EMBL" id="FQWY01000002">
    <property type="protein sequence ID" value="SHG38565.1"/>
    <property type="molecule type" value="Genomic_DNA"/>
</dbReference>
<dbReference type="RefSeq" id="WP_073088822.1">
    <property type="nucleotide sequence ID" value="NZ_FQWY01000002.1"/>
</dbReference>
<feature type="active site" evidence="5">
    <location>
        <position position="196"/>
    </location>
</feature>
<dbReference type="InterPro" id="IPR016036">
    <property type="entry name" value="Malonyl_transacylase_ACP-bd"/>
</dbReference>
<evidence type="ECO:0000256" key="1">
    <source>
        <dbReference type="ARBA" id="ARBA00022679"/>
    </source>
</evidence>
<keyword evidence="1 4" id="KW-0808">Transferase</keyword>
<gene>
    <name evidence="7" type="ORF">SAMN02745221_00072</name>
</gene>
<dbReference type="InterPro" id="IPR001227">
    <property type="entry name" value="Ac_transferase_dom_sf"/>
</dbReference>
<name>A0A1M5JDX6_9FIRM</name>
<protein>
    <recommendedName>
        <fullName evidence="4">Malonyl CoA-acyl carrier protein transacylase</fullName>
        <ecNumber evidence="4">2.3.1.39</ecNumber>
    </recommendedName>
</protein>
<dbReference type="AlphaFoldDB" id="A0A1M5JDX6"/>
<dbReference type="NCBIfam" id="TIGR00128">
    <property type="entry name" value="fabD"/>
    <property type="match status" value="1"/>
</dbReference>
<comment type="catalytic activity">
    <reaction evidence="3 4">
        <text>holo-[ACP] + malonyl-CoA = malonyl-[ACP] + CoA</text>
        <dbReference type="Rhea" id="RHEA:41792"/>
        <dbReference type="Rhea" id="RHEA-COMP:9623"/>
        <dbReference type="Rhea" id="RHEA-COMP:9685"/>
        <dbReference type="ChEBI" id="CHEBI:57287"/>
        <dbReference type="ChEBI" id="CHEBI:57384"/>
        <dbReference type="ChEBI" id="CHEBI:64479"/>
        <dbReference type="ChEBI" id="CHEBI:78449"/>
        <dbReference type="EC" id="2.3.1.39"/>
    </reaction>
</comment>
<evidence type="ECO:0000256" key="3">
    <source>
        <dbReference type="ARBA" id="ARBA00048462"/>
    </source>
</evidence>
<dbReference type="PANTHER" id="PTHR42681">
    <property type="entry name" value="MALONYL-COA-ACYL CARRIER PROTEIN TRANSACYLASE, MITOCHONDRIAL"/>
    <property type="match status" value="1"/>
</dbReference>
<dbReference type="Gene3D" id="3.40.366.10">
    <property type="entry name" value="Malonyl-Coenzyme A Acyl Carrier Protein, domain 2"/>
    <property type="match status" value="1"/>
</dbReference>
<accession>A0A1M5JDX6</accession>
<dbReference type="OrthoDB" id="9805460at2"/>
<evidence type="ECO:0000256" key="4">
    <source>
        <dbReference type="PIRNR" id="PIRNR000446"/>
    </source>
</evidence>
<reference evidence="8" key="1">
    <citation type="submission" date="2016-11" db="EMBL/GenBank/DDBJ databases">
        <authorList>
            <person name="Varghese N."/>
            <person name="Submissions S."/>
        </authorList>
    </citation>
    <scope>NUCLEOTIDE SEQUENCE [LARGE SCALE GENOMIC DNA]</scope>
    <source>
        <strain evidence="8">DSM 11003</strain>
    </source>
</reference>
<dbReference type="EC" id="2.3.1.39" evidence="4"/>
<dbReference type="InterPro" id="IPR050858">
    <property type="entry name" value="Mal-CoA-ACP_Trans/PKS_FabD"/>
</dbReference>
<organism evidence="7 8">
    <name type="scientific">Thermosyntropha lipolytica DSM 11003</name>
    <dbReference type="NCBI Taxonomy" id="1123382"/>
    <lineage>
        <taxon>Bacteria</taxon>
        <taxon>Bacillati</taxon>
        <taxon>Bacillota</taxon>
        <taxon>Clostridia</taxon>
        <taxon>Eubacteriales</taxon>
        <taxon>Syntrophomonadaceae</taxon>
        <taxon>Thermosyntropha</taxon>
    </lineage>
</organism>
<sequence length="308" mass="33894">MRLGFVFPGQGSQYKGMGKEIACAFPEAREVFARADEVLGYKLSTLCFEGEQEKLDSTVYAQPAILATSLAILRVVRKQGLTASVYAGLSLGEYTALTAAGCIDLEEVLPLVVRRAEIMQDAVPTGEGKMAAVLGMETERIEAILKTVEGIVDIANYNCPGQVVISGETRAVEEAVCKINTEGGKARLLAVSIPSHSRLMEKAAQEFRFYLDKVDFRPGRGKVISNVNARENNYTDLRDILVKQLYSPVRWEESVRYMLSEVDYLVEIGPGNVLSGLIKRIDKRRLLGNVQDIKSLEALLKEVEKVGT</sequence>
<dbReference type="SUPFAM" id="SSF55048">
    <property type="entry name" value="Probable ACP-binding domain of malonyl-CoA ACP transacylase"/>
    <property type="match status" value="1"/>
</dbReference>
<evidence type="ECO:0000313" key="8">
    <source>
        <dbReference type="Proteomes" id="UP000242329"/>
    </source>
</evidence>
<evidence type="ECO:0000259" key="6">
    <source>
        <dbReference type="SMART" id="SM00827"/>
    </source>
</evidence>
<dbReference type="PIRSF" id="PIRSF000446">
    <property type="entry name" value="Mct"/>
    <property type="match status" value="1"/>
</dbReference>
<dbReference type="GO" id="GO:0005829">
    <property type="term" value="C:cytosol"/>
    <property type="evidence" value="ECO:0007669"/>
    <property type="project" value="TreeGrafter"/>
</dbReference>
<dbReference type="InterPro" id="IPR016035">
    <property type="entry name" value="Acyl_Trfase/lysoPLipase"/>
</dbReference>
<dbReference type="GO" id="GO:0006633">
    <property type="term" value="P:fatty acid biosynthetic process"/>
    <property type="evidence" value="ECO:0007669"/>
    <property type="project" value="TreeGrafter"/>
</dbReference>
<evidence type="ECO:0000256" key="2">
    <source>
        <dbReference type="ARBA" id="ARBA00023315"/>
    </source>
</evidence>
<dbReference type="InterPro" id="IPR014043">
    <property type="entry name" value="Acyl_transferase_dom"/>
</dbReference>
<dbReference type="PANTHER" id="PTHR42681:SF1">
    <property type="entry name" value="MALONYL-COA-ACYL CARRIER PROTEIN TRANSACYLASE, MITOCHONDRIAL"/>
    <property type="match status" value="1"/>
</dbReference>
<keyword evidence="2 4" id="KW-0012">Acyltransferase</keyword>
<dbReference type="Pfam" id="PF00698">
    <property type="entry name" value="Acyl_transf_1"/>
    <property type="match status" value="1"/>
</dbReference>
<proteinExistence type="inferred from homology"/>
<keyword evidence="8" id="KW-1185">Reference proteome</keyword>
<dbReference type="GO" id="GO:0004314">
    <property type="term" value="F:[acyl-carrier-protein] S-malonyltransferase activity"/>
    <property type="evidence" value="ECO:0007669"/>
    <property type="project" value="UniProtKB-EC"/>
</dbReference>
<dbReference type="Gene3D" id="3.30.70.250">
    <property type="entry name" value="Malonyl-CoA ACP transacylase, ACP-binding"/>
    <property type="match status" value="1"/>
</dbReference>
<evidence type="ECO:0000313" key="7">
    <source>
        <dbReference type="EMBL" id="SHG38565.1"/>
    </source>
</evidence>
<comment type="similarity">
    <text evidence="4">Belongs to the fabD family.</text>
</comment>
<dbReference type="InterPro" id="IPR024925">
    <property type="entry name" value="Malonyl_CoA-ACP_transAc"/>
</dbReference>
<dbReference type="STRING" id="1123382.SAMN02745221_00072"/>